<reference evidence="2 3" key="1">
    <citation type="journal article" date="2016" name="Nat. Commun.">
        <title>Thousands of microbial genomes shed light on interconnected biogeochemical processes in an aquifer system.</title>
        <authorList>
            <person name="Anantharaman K."/>
            <person name="Brown C.T."/>
            <person name="Hug L.A."/>
            <person name="Sharon I."/>
            <person name="Castelle C.J."/>
            <person name="Probst A.J."/>
            <person name="Thomas B.C."/>
            <person name="Singh A."/>
            <person name="Wilkins M.J."/>
            <person name="Karaoz U."/>
            <person name="Brodie E.L."/>
            <person name="Williams K.H."/>
            <person name="Hubbard S.S."/>
            <person name="Banfield J.F."/>
        </authorList>
    </citation>
    <scope>NUCLEOTIDE SEQUENCE [LARGE SCALE GENOMIC DNA]</scope>
</reference>
<keyword evidence="1" id="KW-1133">Transmembrane helix</keyword>
<name>A0A1G2HFM3_9BACT</name>
<keyword evidence="1" id="KW-0472">Membrane</keyword>
<evidence type="ECO:0000313" key="3">
    <source>
        <dbReference type="Proteomes" id="UP000179153"/>
    </source>
</evidence>
<protein>
    <recommendedName>
        <fullName evidence="4">DUF5666 domain-containing protein</fullName>
    </recommendedName>
</protein>
<dbReference type="STRING" id="1802163.A2932_02085"/>
<dbReference type="Proteomes" id="UP000179153">
    <property type="component" value="Unassembled WGS sequence"/>
</dbReference>
<evidence type="ECO:0008006" key="4">
    <source>
        <dbReference type="Google" id="ProtNLM"/>
    </source>
</evidence>
<evidence type="ECO:0000313" key="2">
    <source>
        <dbReference type="EMBL" id="OGZ61284.1"/>
    </source>
</evidence>
<comment type="caution">
    <text evidence="2">The sequence shown here is derived from an EMBL/GenBank/DDBJ whole genome shotgun (WGS) entry which is preliminary data.</text>
</comment>
<feature type="transmembrane region" description="Helical" evidence="1">
    <location>
        <begin position="12"/>
        <end position="32"/>
    </location>
</feature>
<sequence length="136" mass="13803">MRNIKILNTTVAWLIVIAVSFGAGLAVGAFVLDFGGESATSVTSPGIVTGTLSSIGPTEIVVNKSSGGTATIQLTDETEYTRVSFNVAGEQSEAVVEASELAVGDSVGVVTVGDDSGLAAQRVTIFPTEIPANLTQ</sequence>
<dbReference type="EMBL" id="MHOI01000021">
    <property type="protein sequence ID" value="OGZ61284.1"/>
    <property type="molecule type" value="Genomic_DNA"/>
</dbReference>
<gene>
    <name evidence="2" type="ORF">A2932_02085</name>
</gene>
<keyword evidence="1" id="KW-0812">Transmembrane</keyword>
<dbReference type="AlphaFoldDB" id="A0A1G2HFM3"/>
<proteinExistence type="predicted"/>
<evidence type="ECO:0000256" key="1">
    <source>
        <dbReference type="SAM" id="Phobius"/>
    </source>
</evidence>
<accession>A0A1G2HFM3</accession>
<organism evidence="2 3">
    <name type="scientific">Candidatus Spechtbacteria bacterium RIFCSPLOWO2_01_FULL_46_10</name>
    <dbReference type="NCBI Taxonomy" id="1802163"/>
    <lineage>
        <taxon>Bacteria</taxon>
        <taxon>Candidatus Spechtiibacteriota</taxon>
    </lineage>
</organism>